<keyword evidence="5" id="KW-0560">Oxidoreductase</keyword>
<evidence type="ECO:0000313" key="10">
    <source>
        <dbReference type="EMBL" id="KAF8437192.1"/>
    </source>
</evidence>
<proteinExistence type="inferred from homology"/>
<evidence type="ECO:0000259" key="9">
    <source>
        <dbReference type="PROSITE" id="PS51405"/>
    </source>
</evidence>
<reference evidence="10" key="2">
    <citation type="journal article" date="2020" name="Nat. Commun.">
        <title>Large-scale genome sequencing of mycorrhizal fungi provides insights into the early evolution of symbiotic traits.</title>
        <authorList>
            <person name="Miyauchi S."/>
            <person name="Kiss E."/>
            <person name="Kuo A."/>
            <person name="Drula E."/>
            <person name="Kohler A."/>
            <person name="Sanchez-Garcia M."/>
            <person name="Morin E."/>
            <person name="Andreopoulos B."/>
            <person name="Barry K.W."/>
            <person name="Bonito G."/>
            <person name="Buee M."/>
            <person name="Carver A."/>
            <person name="Chen C."/>
            <person name="Cichocki N."/>
            <person name="Clum A."/>
            <person name="Culley D."/>
            <person name="Crous P.W."/>
            <person name="Fauchery L."/>
            <person name="Girlanda M."/>
            <person name="Hayes R.D."/>
            <person name="Keri Z."/>
            <person name="LaButti K."/>
            <person name="Lipzen A."/>
            <person name="Lombard V."/>
            <person name="Magnuson J."/>
            <person name="Maillard F."/>
            <person name="Murat C."/>
            <person name="Nolan M."/>
            <person name="Ohm R.A."/>
            <person name="Pangilinan J."/>
            <person name="Pereira M.F."/>
            <person name="Perotto S."/>
            <person name="Peter M."/>
            <person name="Pfister S."/>
            <person name="Riley R."/>
            <person name="Sitrit Y."/>
            <person name="Stielow J.B."/>
            <person name="Szollosi G."/>
            <person name="Zifcakova L."/>
            <person name="Stursova M."/>
            <person name="Spatafora J.W."/>
            <person name="Tedersoo L."/>
            <person name="Vaario L.M."/>
            <person name="Yamada A."/>
            <person name="Yan M."/>
            <person name="Wang P."/>
            <person name="Xu J."/>
            <person name="Bruns T."/>
            <person name="Baldrian P."/>
            <person name="Vilgalys R."/>
            <person name="Dunand C."/>
            <person name="Henrissat B."/>
            <person name="Grigoriev I.V."/>
            <person name="Hibbett D."/>
            <person name="Nagy L.G."/>
            <person name="Martin F.M."/>
        </authorList>
    </citation>
    <scope>NUCLEOTIDE SEQUENCE</scope>
    <source>
        <strain evidence="10">BED1</strain>
    </source>
</reference>
<dbReference type="InterPro" id="IPR000028">
    <property type="entry name" value="Chloroperoxidase"/>
</dbReference>
<evidence type="ECO:0000256" key="6">
    <source>
        <dbReference type="ARBA" id="ARBA00023004"/>
    </source>
</evidence>
<dbReference type="PANTHER" id="PTHR33577:SF16">
    <property type="entry name" value="HEME HALOPEROXIDASE FAMILY PROFILE DOMAIN-CONTAINING PROTEIN"/>
    <property type="match status" value="1"/>
</dbReference>
<dbReference type="SUPFAM" id="SSF47571">
    <property type="entry name" value="Cloroperoxidase"/>
    <property type="match status" value="1"/>
</dbReference>
<dbReference type="EMBL" id="WHUW01000019">
    <property type="protein sequence ID" value="KAF8437192.1"/>
    <property type="molecule type" value="Genomic_DNA"/>
</dbReference>
<comment type="cofactor">
    <cofactor evidence="1">
        <name>heme b</name>
        <dbReference type="ChEBI" id="CHEBI:60344"/>
    </cofactor>
</comment>
<evidence type="ECO:0000256" key="3">
    <source>
        <dbReference type="ARBA" id="ARBA00022617"/>
    </source>
</evidence>
<keyword evidence="6" id="KW-0408">Iron</keyword>
<protein>
    <submittedName>
        <fullName evidence="10">Aromatic peroxygenase</fullName>
    </submittedName>
</protein>
<dbReference type="InterPro" id="IPR036851">
    <property type="entry name" value="Chloroperoxidase-like_sf"/>
</dbReference>
<dbReference type="GO" id="GO:0046872">
    <property type="term" value="F:metal ion binding"/>
    <property type="evidence" value="ECO:0007669"/>
    <property type="project" value="UniProtKB-KW"/>
</dbReference>
<feature type="domain" description="Heme haloperoxidase family profile" evidence="9">
    <location>
        <begin position="70"/>
        <end position="295"/>
    </location>
</feature>
<comment type="similarity">
    <text evidence="7">Belongs to the chloroperoxidase family.</text>
</comment>
<dbReference type="Gene3D" id="1.10.489.10">
    <property type="entry name" value="Chloroperoxidase-like"/>
    <property type="match status" value="1"/>
</dbReference>
<keyword evidence="11" id="KW-1185">Reference proteome</keyword>
<feature type="chain" id="PRO_5041914342" evidence="8">
    <location>
        <begin position="19"/>
        <end position="375"/>
    </location>
</feature>
<keyword evidence="3" id="KW-0349">Heme</keyword>
<keyword evidence="8" id="KW-0732">Signal</keyword>
<sequence>MKIQNLATITTLLSSVLGFSHLANFPEHRSLAGLSPGEVRAVTRQFNSMPGPQPLPPPISDTSSKLVNDAAHPFMPDQPGDIRGPCPGLNTLASHGYINRTGVTTPGEIITAVQDGFNMGWQFASFLTYSVFVTDGNHLTNLMTIGANTTINGQPTAGMNTHGNFEGDASLTRGDAFFGDNFNFNEKSFDAFSVAANKVGGGVVNLDAAVLNRAIRINDSIARNPEFSFGTPRFLGGMAETAYFLAMFVNNQTADNAKPLTLKDARSFFEFHRFPDGFYRRQGPFIFPLVNSFTRQIIEMVGRQPGNNNGVNNYVVDTKDPATFCYLYQKQVNLTAALYPNPTPELRTAIKQNLATYYDDALGDLTCQQYFPYGQ</sequence>
<gene>
    <name evidence="10" type="ORF">L210DRAFT_3451489</name>
</gene>
<name>A0AAD4BQP3_BOLED</name>
<dbReference type="GO" id="GO:0004601">
    <property type="term" value="F:peroxidase activity"/>
    <property type="evidence" value="ECO:0007669"/>
    <property type="project" value="UniProtKB-KW"/>
</dbReference>
<evidence type="ECO:0000256" key="8">
    <source>
        <dbReference type="SAM" id="SignalP"/>
    </source>
</evidence>
<dbReference type="AlphaFoldDB" id="A0AAD4BQP3"/>
<evidence type="ECO:0000256" key="2">
    <source>
        <dbReference type="ARBA" id="ARBA00022559"/>
    </source>
</evidence>
<dbReference type="Proteomes" id="UP001194468">
    <property type="component" value="Unassembled WGS sequence"/>
</dbReference>
<evidence type="ECO:0000256" key="5">
    <source>
        <dbReference type="ARBA" id="ARBA00023002"/>
    </source>
</evidence>
<organism evidence="10 11">
    <name type="scientific">Boletus edulis BED1</name>
    <dbReference type="NCBI Taxonomy" id="1328754"/>
    <lineage>
        <taxon>Eukaryota</taxon>
        <taxon>Fungi</taxon>
        <taxon>Dikarya</taxon>
        <taxon>Basidiomycota</taxon>
        <taxon>Agaricomycotina</taxon>
        <taxon>Agaricomycetes</taxon>
        <taxon>Agaricomycetidae</taxon>
        <taxon>Boletales</taxon>
        <taxon>Boletineae</taxon>
        <taxon>Boletaceae</taxon>
        <taxon>Boletoideae</taxon>
        <taxon>Boletus</taxon>
    </lineage>
</organism>
<keyword evidence="4" id="KW-0479">Metal-binding</keyword>
<reference evidence="10" key="1">
    <citation type="submission" date="2019-10" db="EMBL/GenBank/DDBJ databases">
        <authorList>
            <consortium name="DOE Joint Genome Institute"/>
            <person name="Kuo A."/>
            <person name="Miyauchi S."/>
            <person name="Kiss E."/>
            <person name="Drula E."/>
            <person name="Kohler A."/>
            <person name="Sanchez-Garcia M."/>
            <person name="Andreopoulos B."/>
            <person name="Barry K.W."/>
            <person name="Bonito G."/>
            <person name="Buee M."/>
            <person name="Carver A."/>
            <person name="Chen C."/>
            <person name="Cichocki N."/>
            <person name="Clum A."/>
            <person name="Culley D."/>
            <person name="Crous P.W."/>
            <person name="Fauchery L."/>
            <person name="Girlanda M."/>
            <person name="Hayes R."/>
            <person name="Keri Z."/>
            <person name="LaButti K."/>
            <person name="Lipzen A."/>
            <person name="Lombard V."/>
            <person name="Magnuson J."/>
            <person name="Maillard F."/>
            <person name="Morin E."/>
            <person name="Murat C."/>
            <person name="Nolan M."/>
            <person name="Ohm R."/>
            <person name="Pangilinan J."/>
            <person name="Pereira M."/>
            <person name="Perotto S."/>
            <person name="Peter M."/>
            <person name="Riley R."/>
            <person name="Sitrit Y."/>
            <person name="Stielow B."/>
            <person name="Szollosi G."/>
            <person name="Zifcakova L."/>
            <person name="Stursova M."/>
            <person name="Spatafora J.W."/>
            <person name="Tedersoo L."/>
            <person name="Vaario L.-M."/>
            <person name="Yamada A."/>
            <person name="Yan M."/>
            <person name="Wang P."/>
            <person name="Xu J."/>
            <person name="Bruns T."/>
            <person name="Baldrian P."/>
            <person name="Vilgalys R."/>
            <person name="Henrissat B."/>
            <person name="Grigoriev I.V."/>
            <person name="Hibbett D."/>
            <person name="Nagy L.G."/>
            <person name="Martin F.M."/>
        </authorList>
    </citation>
    <scope>NUCLEOTIDE SEQUENCE</scope>
    <source>
        <strain evidence="10">BED1</strain>
    </source>
</reference>
<dbReference type="PROSITE" id="PS51405">
    <property type="entry name" value="HEME_HALOPEROXIDASE"/>
    <property type="match status" value="1"/>
</dbReference>
<dbReference type="PANTHER" id="PTHR33577">
    <property type="entry name" value="STERIGMATOCYSTIN BIOSYNTHESIS PEROXIDASE STCC-RELATED"/>
    <property type="match status" value="1"/>
</dbReference>
<feature type="signal peptide" evidence="8">
    <location>
        <begin position="1"/>
        <end position="18"/>
    </location>
</feature>
<evidence type="ECO:0000313" key="11">
    <source>
        <dbReference type="Proteomes" id="UP001194468"/>
    </source>
</evidence>
<dbReference type="Pfam" id="PF01328">
    <property type="entry name" value="Peroxidase_2"/>
    <property type="match status" value="1"/>
</dbReference>
<evidence type="ECO:0000256" key="4">
    <source>
        <dbReference type="ARBA" id="ARBA00022723"/>
    </source>
</evidence>
<keyword evidence="2" id="KW-0575">Peroxidase</keyword>
<evidence type="ECO:0000256" key="1">
    <source>
        <dbReference type="ARBA" id="ARBA00001970"/>
    </source>
</evidence>
<comment type="caution">
    <text evidence="10">The sequence shown here is derived from an EMBL/GenBank/DDBJ whole genome shotgun (WGS) entry which is preliminary data.</text>
</comment>
<evidence type="ECO:0000256" key="7">
    <source>
        <dbReference type="ARBA" id="ARBA00025795"/>
    </source>
</evidence>
<accession>A0AAD4BQP3</accession>